<evidence type="ECO:0000256" key="2">
    <source>
        <dbReference type="SAM" id="MobiDB-lite"/>
    </source>
</evidence>
<dbReference type="SUPFAM" id="SSF57667">
    <property type="entry name" value="beta-beta-alpha zinc fingers"/>
    <property type="match status" value="1"/>
</dbReference>
<dbReference type="Proteomes" id="UP000011668">
    <property type="component" value="Unassembled WGS sequence"/>
</dbReference>
<dbReference type="EMBL" id="AFRT01001778">
    <property type="protein sequence ID" value="ELU39421.1"/>
    <property type="molecule type" value="Genomic_DNA"/>
</dbReference>
<protein>
    <submittedName>
        <fullName evidence="4">Zf-C2H2 domain-containing protein</fullName>
    </submittedName>
</protein>
<feature type="domain" description="C2H2-type" evidence="3">
    <location>
        <begin position="275"/>
        <end position="304"/>
    </location>
</feature>
<keyword evidence="1" id="KW-0863">Zinc-finger</keyword>
<sequence length="584" mass="63370">MSTMSLARRRIDIQSLTNPAPPDDDWRRNLPTESGLRASLTATSPPHNKIVWDTPPLAMRKVDEDYEAEADEGQVKIVPGEEVDEHQSEGDESSRSASASASCTRSPSSSPRMSAPTGRWAWPRIPNPHPSLLSAAQAIPGEIGPVRGRRDRDSSARSAVALPPQRTRTAAPVPVEGLTKKSRGRRVPTAASTVPDGDVVFQAGKDGEKMTRMFACTVESIHHLSLISPELIRISLQFRLMVVESVFIVGSILSAISGASIPMNDVLTTRLSPAHSCPEPDCLKTFSRHDNLIQHMKTHGRILPVLLPGESSSRESLQQATAYRYYRPQSDVEPESEDDIGAKSEEAETMDVDQDSNSAKESAAAPQLPLVFQSGVIAGPGAVSPLQPGRSRHTSERSVGSPQGELQCPVSLVKVVRYSGGEHLRRHIKGIHLRTRVHILVAARHSVGKAASDSKLAMTVYLTAMSPANACKAPSRQKPSMSWSPTLRPNPSTILRARTNAEFQSLPGSGFKKLSHRFHSLAQTCAGELLACEVLLDGQKILIAGLAWLWPKTVFCVLIYSQFDVCWSDEKCSLKTTNARGAAV</sequence>
<evidence type="ECO:0000259" key="3">
    <source>
        <dbReference type="PROSITE" id="PS50157"/>
    </source>
</evidence>
<gene>
    <name evidence="4" type="ORF">AG1IA_06558</name>
</gene>
<dbReference type="InterPro" id="IPR036236">
    <property type="entry name" value="Znf_C2H2_sf"/>
</dbReference>
<feature type="compositionally biased region" description="Low complexity" evidence="2">
    <location>
        <begin position="95"/>
        <end position="116"/>
    </location>
</feature>
<dbReference type="SMART" id="SM00355">
    <property type="entry name" value="ZnF_C2H2"/>
    <property type="match status" value="1"/>
</dbReference>
<dbReference type="OrthoDB" id="6365676at2759"/>
<keyword evidence="1" id="KW-0862">Zinc</keyword>
<dbReference type="PROSITE" id="PS00028">
    <property type="entry name" value="ZINC_FINGER_C2H2_1"/>
    <property type="match status" value="1"/>
</dbReference>
<dbReference type="STRING" id="983506.L8WMP7"/>
<organism evidence="4 5">
    <name type="scientific">Thanatephorus cucumeris (strain AG1-IA)</name>
    <name type="common">Rice sheath blight fungus</name>
    <name type="synonym">Rhizoctonia solani</name>
    <dbReference type="NCBI Taxonomy" id="983506"/>
    <lineage>
        <taxon>Eukaryota</taxon>
        <taxon>Fungi</taxon>
        <taxon>Dikarya</taxon>
        <taxon>Basidiomycota</taxon>
        <taxon>Agaricomycotina</taxon>
        <taxon>Agaricomycetes</taxon>
        <taxon>Cantharellales</taxon>
        <taxon>Ceratobasidiaceae</taxon>
        <taxon>Rhizoctonia</taxon>
        <taxon>Rhizoctonia solani AG-1</taxon>
    </lineage>
</organism>
<keyword evidence="1" id="KW-0479">Metal-binding</keyword>
<feature type="region of interest" description="Disordered" evidence="2">
    <location>
        <begin position="381"/>
        <end position="404"/>
    </location>
</feature>
<evidence type="ECO:0000313" key="4">
    <source>
        <dbReference type="EMBL" id="ELU39421.1"/>
    </source>
</evidence>
<evidence type="ECO:0000256" key="1">
    <source>
        <dbReference type="PROSITE-ProRule" id="PRU00042"/>
    </source>
</evidence>
<feature type="compositionally biased region" description="Basic and acidic residues" evidence="2">
    <location>
        <begin position="85"/>
        <end position="94"/>
    </location>
</feature>
<dbReference type="AlphaFoldDB" id="L8WMP7"/>
<name>L8WMP7_THACA</name>
<dbReference type="HOGENOM" id="CLU_467064_0_0_1"/>
<evidence type="ECO:0000313" key="5">
    <source>
        <dbReference type="Proteomes" id="UP000011668"/>
    </source>
</evidence>
<proteinExistence type="predicted"/>
<comment type="caution">
    <text evidence="4">The sequence shown here is derived from an EMBL/GenBank/DDBJ whole genome shotgun (WGS) entry which is preliminary data.</text>
</comment>
<keyword evidence="5" id="KW-1185">Reference proteome</keyword>
<accession>L8WMP7</accession>
<reference evidence="4 5" key="1">
    <citation type="journal article" date="2013" name="Nat. Commun.">
        <title>The evolution and pathogenic mechanisms of the rice sheath blight pathogen.</title>
        <authorList>
            <person name="Zheng A."/>
            <person name="Lin R."/>
            <person name="Xu L."/>
            <person name="Qin P."/>
            <person name="Tang C."/>
            <person name="Ai P."/>
            <person name="Zhang D."/>
            <person name="Liu Y."/>
            <person name="Sun Z."/>
            <person name="Feng H."/>
            <person name="Wang Y."/>
            <person name="Chen Y."/>
            <person name="Liang X."/>
            <person name="Fu R."/>
            <person name="Li Q."/>
            <person name="Zhang J."/>
            <person name="Yu X."/>
            <person name="Xie Z."/>
            <person name="Ding L."/>
            <person name="Guan P."/>
            <person name="Tang J."/>
            <person name="Liang Y."/>
            <person name="Wang S."/>
            <person name="Deng Q."/>
            <person name="Li S."/>
            <person name="Zhu J."/>
            <person name="Wang L."/>
            <person name="Liu H."/>
            <person name="Li P."/>
        </authorList>
    </citation>
    <scope>NUCLEOTIDE SEQUENCE [LARGE SCALE GENOMIC DNA]</scope>
    <source>
        <strain evidence="5">AG-1 IA</strain>
    </source>
</reference>
<dbReference type="GO" id="GO:0008270">
    <property type="term" value="F:zinc ion binding"/>
    <property type="evidence" value="ECO:0007669"/>
    <property type="project" value="UniProtKB-KW"/>
</dbReference>
<feature type="region of interest" description="Disordered" evidence="2">
    <location>
        <begin position="1"/>
        <end position="170"/>
    </location>
</feature>
<dbReference type="Gene3D" id="3.30.160.60">
    <property type="entry name" value="Classic Zinc Finger"/>
    <property type="match status" value="1"/>
</dbReference>
<dbReference type="InterPro" id="IPR013087">
    <property type="entry name" value="Znf_C2H2_type"/>
</dbReference>
<dbReference type="PROSITE" id="PS50157">
    <property type="entry name" value="ZINC_FINGER_C2H2_2"/>
    <property type="match status" value="1"/>
</dbReference>